<evidence type="ECO:0000313" key="2">
    <source>
        <dbReference type="EMBL" id="KAJ7739977.1"/>
    </source>
</evidence>
<dbReference type="PANTHER" id="PTHR42060">
    <property type="entry name" value="NHL REPEAT-CONTAINING PROTEIN-RELATED"/>
    <property type="match status" value="1"/>
</dbReference>
<dbReference type="InterPro" id="IPR052998">
    <property type="entry name" value="Hetero-Diels-Alderase-like"/>
</dbReference>
<dbReference type="SUPFAM" id="SSF63829">
    <property type="entry name" value="Calcium-dependent phosphotriesterase"/>
    <property type="match status" value="1"/>
</dbReference>
<keyword evidence="1" id="KW-0732">Signal</keyword>
<dbReference type="EMBL" id="JARJLG010000129">
    <property type="protein sequence ID" value="KAJ7739977.1"/>
    <property type="molecule type" value="Genomic_DNA"/>
</dbReference>
<evidence type="ECO:0000256" key="1">
    <source>
        <dbReference type="SAM" id="SignalP"/>
    </source>
</evidence>
<dbReference type="InterPro" id="IPR011042">
    <property type="entry name" value="6-blade_b-propeller_TolB-like"/>
</dbReference>
<gene>
    <name evidence="2" type="ORF">DFH07DRAFT_70660</name>
</gene>
<dbReference type="PANTHER" id="PTHR42060:SF1">
    <property type="entry name" value="NHL REPEAT-CONTAINING PROTEIN"/>
    <property type="match status" value="1"/>
</dbReference>
<sequence>MFIALGIIICSISSPVVAGLTPTCTLSSSLLVPLPTQLIFQSSLFLENIAVRTSSDLLLTSVESSTLHNLNPFTVNGTLAPVHTFSNSTAISGIAEYRPGVFAVVASVLNTTIRRAVPGSVVLWSVDFNQAVAAVNKIGTLPDLTGANGLTSIPDAPDTLLAADSASGAVWQMNTRTGASRLVIQDPSMLPGAPAPALGINGLHVHGGFLYFTNSQLGTFSRVPLKIESDEVSTEGPVQLLATTTGQSPDDFAIDTFGRAWTALHPGALDLVFPAANGTWSTLDIVGNLLGNNSALNQPTSAAFGRGDLLQTQMLYVTTAAGQVVRVDTTC</sequence>
<evidence type="ECO:0000313" key="3">
    <source>
        <dbReference type="Proteomes" id="UP001215280"/>
    </source>
</evidence>
<feature type="signal peptide" evidence="1">
    <location>
        <begin position="1"/>
        <end position="18"/>
    </location>
</feature>
<comment type="caution">
    <text evidence="2">The sequence shown here is derived from an EMBL/GenBank/DDBJ whole genome shotgun (WGS) entry which is preliminary data.</text>
</comment>
<dbReference type="Gene3D" id="2.120.10.30">
    <property type="entry name" value="TolB, C-terminal domain"/>
    <property type="match status" value="1"/>
</dbReference>
<evidence type="ECO:0008006" key="4">
    <source>
        <dbReference type="Google" id="ProtNLM"/>
    </source>
</evidence>
<proteinExistence type="predicted"/>
<keyword evidence="3" id="KW-1185">Reference proteome</keyword>
<dbReference type="Proteomes" id="UP001215280">
    <property type="component" value="Unassembled WGS sequence"/>
</dbReference>
<organism evidence="2 3">
    <name type="scientific">Mycena maculata</name>
    <dbReference type="NCBI Taxonomy" id="230809"/>
    <lineage>
        <taxon>Eukaryota</taxon>
        <taxon>Fungi</taxon>
        <taxon>Dikarya</taxon>
        <taxon>Basidiomycota</taxon>
        <taxon>Agaricomycotina</taxon>
        <taxon>Agaricomycetes</taxon>
        <taxon>Agaricomycetidae</taxon>
        <taxon>Agaricales</taxon>
        <taxon>Marasmiineae</taxon>
        <taxon>Mycenaceae</taxon>
        <taxon>Mycena</taxon>
    </lineage>
</organism>
<reference evidence="2" key="1">
    <citation type="submission" date="2023-03" db="EMBL/GenBank/DDBJ databases">
        <title>Massive genome expansion in bonnet fungi (Mycena s.s.) driven by repeated elements and novel gene families across ecological guilds.</title>
        <authorList>
            <consortium name="Lawrence Berkeley National Laboratory"/>
            <person name="Harder C.B."/>
            <person name="Miyauchi S."/>
            <person name="Viragh M."/>
            <person name="Kuo A."/>
            <person name="Thoen E."/>
            <person name="Andreopoulos B."/>
            <person name="Lu D."/>
            <person name="Skrede I."/>
            <person name="Drula E."/>
            <person name="Henrissat B."/>
            <person name="Morin E."/>
            <person name="Kohler A."/>
            <person name="Barry K."/>
            <person name="LaButti K."/>
            <person name="Morin E."/>
            <person name="Salamov A."/>
            <person name="Lipzen A."/>
            <person name="Mereny Z."/>
            <person name="Hegedus B."/>
            <person name="Baldrian P."/>
            <person name="Stursova M."/>
            <person name="Weitz H."/>
            <person name="Taylor A."/>
            <person name="Grigoriev I.V."/>
            <person name="Nagy L.G."/>
            <person name="Martin F."/>
            <person name="Kauserud H."/>
        </authorList>
    </citation>
    <scope>NUCLEOTIDE SEQUENCE</scope>
    <source>
        <strain evidence="2">CBHHK188m</strain>
    </source>
</reference>
<name>A0AAD7MZJ7_9AGAR</name>
<feature type="chain" id="PRO_5042117994" description="SMP-30/Gluconolactonase/LRE-like region domain-containing protein" evidence="1">
    <location>
        <begin position="19"/>
        <end position="331"/>
    </location>
</feature>
<dbReference type="AlphaFoldDB" id="A0AAD7MZJ7"/>
<protein>
    <recommendedName>
        <fullName evidence="4">SMP-30/Gluconolactonase/LRE-like region domain-containing protein</fullName>
    </recommendedName>
</protein>
<accession>A0AAD7MZJ7</accession>